<evidence type="ECO:0000256" key="2">
    <source>
        <dbReference type="ARBA" id="ARBA00022741"/>
    </source>
</evidence>
<dbReference type="PANTHER" id="PTHR42788:SF13">
    <property type="entry name" value="ALIPHATIC SULFONATES IMPORT ATP-BINDING PROTEIN SSUB"/>
    <property type="match status" value="1"/>
</dbReference>
<evidence type="ECO:0000313" key="5">
    <source>
        <dbReference type="EMBL" id="ADL19798.1"/>
    </source>
</evidence>
<dbReference type="AlphaFoldDB" id="D9PZ11"/>
<reference evidence="5 6" key="1">
    <citation type="journal article" date="2010" name="Appl. Environ. Microbiol.">
        <title>The genome sequence of the crenarchaeon Acidilobus saccharovorans supports a new order, Acidilobales, and suggests an important ecological role in terrestrial acidic hot springs.</title>
        <authorList>
            <person name="Mardanov A.V."/>
            <person name="Svetlitchnyi V.A."/>
            <person name="Beletsky A.V."/>
            <person name="Prokofeva M.I."/>
            <person name="Bonch-Osmolovskaya E.A."/>
            <person name="Ravin N.V."/>
            <person name="Skryabin K.G."/>
        </authorList>
    </citation>
    <scope>NUCLEOTIDE SEQUENCE [LARGE SCALE GENOMIC DNA]</scope>
    <source>
        <strain evidence="6">DSM 16705 / JCM 18335 / VKM B-2471 / 345-15</strain>
    </source>
</reference>
<dbReference type="InterPro" id="IPR003593">
    <property type="entry name" value="AAA+_ATPase"/>
</dbReference>
<dbReference type="HOGENOM" id="CLU_000604_1_22_2"/>
<evidence type="ECO:0000313" key="6">
    <source>
        <dbReference type="Proteomes" id="UP000000346"/>
    </source>
</evidence>
<gene>
    <name evidence="5" type="ordered locus">ASAC_1393</name>
</gene>
<evidence type="ECO:0000256" key="3">
    <source>
        <dbReference type="ARBA" id="ARBA00022840"/>
    </source>
</evidence>
<dbReference type="Gene3D" id="3.40.50.300">
    <property type="entry name" value="P-loop containing nucleotide triphosphate hydrolases"/>
    <property type="match status" value="1"/>
</dbReference>
<dbReference type="eggNOG" id="arCOG00193">
    <property type="taxonomic scope" value="Archaea"/>
</dbReference>
<dbReference type="Proteomes" id="UP000000346">
    <property type="component" value="Chromosome"/>
</dbReference>
<organism evidence="5 6">
    <name type="scientific">Acidilobus saccharovorans (strain DSM 16705 / JCM 18335 / VKM B-2471 / 345-15)</name>
    <dbReference type="NCBI Taxonomy" id="666510"/>
    <lineage>
        <taxon>Archaea</taxon>
        <taxon>Thermoproteota</taxon>
        <taxon>Thermoprotei</taxon>
        <taxon>Acidilobales</taxon>
        <taxon>Acidilobaceae</taxon>
        <taxon>Acidilobus</taxon>
    </lineage>
</organism>
<keyword evidence="3 5" id="KW-0067">ATP-binding</keyword>
<dbReference type="SUPFAM" id="SSF52540">
    <property type="entry name" value="P-loop containing nucleoside triphosphate hydrolases"/>
    <property type="match status" value="1"/>
</dbReference>
<dbReference type="GO" id="GO:0016887">
    <property type="term" value="F:ATP hydrolysis activity"/>
    <property type="evidence" value="ECO:0007669"/>
    <property type="project" value="InterPro"/>
</dbReference>
<proteinExistence type="predicted"/>
<protein>
    <submittedName>
        <fullName evidence="5">ABC transporter ATP-binding protein</fullName>
    </submittedName>
</protein>
<dbReference type="STRING" id="666510.ASAC_1393"/>
<dbReference type="PROSITE" id="PS50893">
    <property type="entry name" value="ABC_TRANSPORTER_2"/>
    <property type="match status" value="1"/>
</dbReference>
<accession>D9PZ11</accession>
<keyword evidence="6" id="KW-1185">Reference proteome</keyword>
<dbReference type="SMART" id="SM00382">
    <property type="entry name" value="AAA"/>
    <property type="match status" value="1"/>
</dbReference>
<keyword evidence="2" id="KW-0547">Nucleotide-binding</keyword>
<dbReference type="GO" id="GO:0005524">
    <property type="term" value="F:ATP binding"/>
    <property type="evidence" value="ECO:0007669"/>
    <property type="project" value="UniProtKB-KW"/>
</dbReference>
<evidence type="ECO:0000256" key="1">
    <source>
        <dbReference type="ARBA" id="ARBA00022448"/>
    </source>
</evidence>
<dbReference type="PANTHER" id="PTHR42788">
    <property type="entry name" value="TAURINE IMPORT ATP-BINDING PROTEIN-RELATED"/>
    <property type="match status" value="1"/>
</dbReference>
<dbReference type="InParanoid" id="D9PZ11"/>
<dbReference type="KEGG" id="asc:ASAC_1393"/>
<sequence>MTALVRDVSKAFGRVAVLQRVSLEARAGEVHAVVGPNGVGKTTLLRIIAGIIRPDEGLVKVEGRVSLVPQGDSLLPWRSALRNITLPLEVAGMPMERAREEAVKIAERLGITRFLGSYPRELSGGTRRKVAIARSLITDPDVLLLDEPYTGLDLEAVRSLNDIVRSLAREGKTIIIVSHQIEETAQVADVVTAIAGRPGRVVAHEDLRKVPPSGRAELIRKAAGWS</sequence>
<feature type="domain" description="ABC transporter" evidence="4">
    <location>
        <begin position="3"/>
        <end position="220"/>
    </location>
</feature>
<dbReference type="EMBL" id="CP001742">
    <property type="protein sequence ID" value="ADL19798.1"/>
    <property type="molecule type" value="Genomic_DNA"/>
</dbReference>
<name>D9PZ11_ACIS3</name>
<dbReference type="Pfam" id="PF00005">
    <property type="entry name" value="ABC_tran"/>
    <property type="match status" value="1"/>
</dbReference>
<dbReference type="InterPro" id="IPR027417">
    <property type="entry name" value="P-loop_NTPase"/>
</dbReference>
<evidence type="ECO:0000259" key="4">
    <source>
        <dbReference type="PROSITE" id="PS50893"/>
    </source>
</evidence>
<keyword evidence="1" id="KW-0813">Transport</keyword>
<dbReference type="InterPro" id="IPR050166">
    <property type="entry name" value="ABC_transporter_ATP-bind"/>
</dbReference>
<dbReference type="InterPro" id="IPR003439">
    <property type="entry name" value="ABC_transporter-like_ATP-bd"/>
</dbReference>